<dbReference type="AlphaFoldDB" id="A0AAV1Z0F4"/>
<dbReference type="EMBL" id="CAXIEN010000015">
    <property type="protein sequence ID" value="CAL1265037.1"/>
    <property type="molecule type" value="Genomic_DNA"/>
</dbReference>
<reference evidence="1 2" key="1">
    <citation type="submission" date="2024-04" db="EMBL/GenBank/DDBJ databases">
        <authorList>
            <person name="Rising A."/>
            <person name="Reimegard J."/>
            <person name="Sonavane S."/>
            <person name="Akerstrom W."/>
            <person name="Nylinder S."/>
            <person name="Hedman E."/>
            <person name="Kallberg Y."/>
        </authorList>
    </citation>
    <scope>NUCLEOTIDE SEQUENCE [LARGE SCALE GENOMIC DNA]</scope>
</reference>
<accession>A0AAV1Z0F4</accession>
<organism evidence="1 2">
    <name type="scientific">Larinioides sclopetarius</name>
    <dbReference type="NCBI Taxonomy" id="280406"/>
    <lineage>
        <taxon>Eukaryota</taxon>
        <taxon>Metazoa</taxon>
        <taxon>Ecdysozoa</taxon>
        <taxon>Arthropoda</taxon>
        <taxon>Chelicerata</taxon>
        <taxon>Arachnida</taxon>
        <taxon>Araneae</taxon>
        <taxon>Araneomorphae</taxon>
        <taxon>Entelegynae</taxon>
        <taxon>Araneoidea</taxon>
        <taxon>Araneidae</taxon>
        <taxon>Larinioides</taxon>
    </lineage>
</organism>
<evidence type="ECO:0000313" key="2">
    <source>
        <dbReference type="Proteomes" id="UP001497382"/>
    </source>
</evidence>
<keyword evidence="2" id="KW-1185">Reference proteome</keyword>
<evidence type="ECO:0000313" key="1">
    <source>
        <dbReference type="EMBL" id="CAL1265037.1"/>
    </source>
</evidence>
<gene>
    <name evidence="1" type="ORF">LARSCL_LOCUS2302</name>
</gene>
<dbReference type="Proteomes" id="UP001497382">
    <property type="component" value="Unassembled WGS sequence"/>
</dbReference>
<comment type="caution">
    <text evidence="1">The sequence shown here is derived from an EMBL/GenBank/DDBJ whole genome shotgun (WGS) entry which is preliminary data.</text>
</comment>
<protein>
    <submittedName>
        <fullName evidence="1">Uncharacterized protein</fullName>
    </submittedName>
</protein>
<sequence>MDPESYHCLRYKVTHTEAAILADVTTKLTMTIFNIPWEMEFASIEDYKEFLTIFEQKILLDIYNNLNKLNEAIDISPTLWLVGEDAFSKLLYTIRLEFVNSLQSGSDLYYSCLKMLYYAHIYFKCGYIKAPVMAFLEVYRFISDSYRENGWW</sequence>
<proteinExistence type="predicted"/>
<name>A0AAV1Z0F4_9ARAC</name>